<gene>
    <name evidence="2" type="ORF">LCGC14_2748580</name>
</gene>
<comment type="caution">
    <text evidence="2">The sequence shown here is derived from an EMBL/GenBank/DDBJ whole genome shotgun (WGS) entry which is preliminary data.</text>
</comment>
<accession>A0A0F8Z2E7</accession>
<evidence type="ECO:0000313" key="2">
    <source>
        <dbReference type="EMBL" id="KKK87902.1"/>
    </source>
</evidence>
<feature type="domain" description="YopX protein" evidence="1">
    <location>
        <begin position="54"/>
        <end position="149"/>
    </location>
</feature>
<dbReference type="EMBL" id="LAZR01050196">
    <property type="protein sequence ID" value="KKK87902.1"/>
    <property type="molecule type" value="Genomic_DNA"/>
</dbReference>
<reference evidence="2" key="1">
    <citation type="journal article" date="2015" name="Nature">
        <title>Complex archaea that bridge the gap between prokaryotes and eukaryotes.</title>
        <authorList>
            <person name="Spang A."/>
            <person name="Saw J.H."/>
            <person name="Jorgensen S.L."/>
            <person name="Zaremba-Niedzwiedzka K."/>
            <person name="Martijn J."/>
            <person name="Lind A.E."/>
            <person name="van Eijk R."/>
            <person name="Schleper C."/>
            <person name="Guy L."/>
            <person name="Ettema T.J."/>
        </authorList>
    </citation>
    <scope>NUCLEOTIDE SEQUENCE</scope>
</reference>
<sequence>MGSQREIKFRQAIAATAEVPFYWHYWGCLKSDSTGIPMFTGPIAIMSRDKRQSYQFTGLLDKQGKEIYEGDMVRICNLECQLQIFEATGQVVERYAAWGVTNLKIIKFEKYSLKINPPNAIDIMYFLNILGCKHIEVIGNQFQSPKLLETKQ</sequence>
<dbReference type="Pfam" id="PF09643">
    <property type="entry name" value="YopX"/>
    <property type="match status" value="1"/>
</dbReference>
<dbReference type="InterPro" id="IPR023385">
    <property type="entry name" value="YopX-like_C"/>
</dbReference>
<organism evidence="2">
    <name type="scientific">marine sediment metagenome</name>
    <dbReference type="NCBI Taxonomy" id="412755"/>
    <lineage>
        <taxon>unclassified sequences</taxon>
        <taxon>metagenomes</taxon>
        <taxon>ecological metagenomes</taxon>
    </lineage>
</organism>
<protein>
    <recommendedName>
        <fullName evidence="1">YopX protein domain-containing protein</fullName>
    </recommendedName>
</protein>
<dbReference type="SUPFAM" id="SSF159006">
    <property type="entry name" value="YopX-like"/>
    <property type="match status" value="1"/>
</dbReference>
<evidence type="ECO:0000259" key="1">
    <source>
        <dbReference type="Pfam" id="PF09643"/>
    </source>
</evidence>
<proteinExistence type="predicted"/>
<name>A0A0F8Z2E7_9ZZZZ</name>
<dbReference type="Gene3D" id="2.30.30.290">
    <property type="entry name" value="YopX-like domains"/>
    <property type="match status" value="1"/>
</dbReference>
<dbReference type="AlphaFoldDB" id="A0A0F8Z2E7"/>
<dbReference type="InterPro" id="IPR019096">
    <property type="entry name" value="YopX_protein"/>
</dbReference>